<evidence type="ECO:0000313" key="1">
    <source>
        <dbReference type="EMBL" id="KAJ4465265.1"/>
    </source>
</evidence>
<organism evidence="1 2">
    <name type="scientific">Lentinula lateritia</name>
    <dbReference type="NCBI Taxonomy" id="40482"/>
    <lineage>
        <taxon>Eukaryota</taxon>
        <taxon>Fungi</taxon>
        <taxon>Dikarya</taxon>
        <taxon>Basidiomycota</taxon>
        <taxon>Agaricomycotina</taxon>
        <taxon>Agaricomycetes</taxon>
        <taxon>Agaricomycetidae</taxon>
        <taxon>Agaricales</taxon>
        <taxon>Marasmiineae</taxon>
        <taxon>Omphalotaceae</taxon>
        <taxon>Lentinula</taxon>
    </lineage>
</organism>
<dbReference type="Proteomes" id="UP001150238">
    <property type="component" value="Unassembled WGS sequence"/>
</dbReference>
<dbReference type="AlphaFoldDB" id="A0A9W8ZS53"/>
<dbReference type="EMBL" id="JANVFS010000052">
    <property type="protein sequence ID" value="KAJ4465265.1"/>
    <property type="molecule type" value="Genomic_DNA"/>
</dbReference>
<gene>
    <name evidence="1" type="ORF">C8J55DRAFT_528839</name>
</gene>
<protein>
    <submittedName>
        <fullName evidence="1">Uncharacterized protein</fullName>
    </submittedName>
</protein>
<proteinExistence type="predicted"/>
<reference evidence="1" key="2">
    <citation type="journal article" date="2023" name="Proc. Natl. Acad. Sci. U.S.A.">
        <title>A global phylogenomic analysis of the shiitake genus Lentinula.</title>
        <authorList>
            <person name="Sierra-Patev S."/>
            <person name="Min B."/>
            <person name="Naranjo-Ortiz M."/>
            <person name="Looney B."/>
            <person name="Konkel Z."/>
            <person name="Slot J.C."/>
            <person name="Sakamoto Y."/>
            <person name="Steenwyk J.L."/>
            <person name="Rokas A."/>
            <person name="Carro J."/>
            <person name="Camarero S."/>
            <person name="Ferreira P."/>
            <person name="Molpeceres G."/>
            <person name="Ruiz-Duenas F.J."/>
            <person name="Serrano A."/>
            <person name="Henrissat B."/>
            <person name="Drula E."/>
            <person name="Hughes K.W."/>
            <person name="Mata J.L."/>
            <person name="Ishikawa N.K."/>
            <person name="Vargas-Isla R."/>
            <person name="Ushijima S."/>
            <person name="Smith C.A."/>
            <person name="Donoghue J."/>
            <person name="Ahrendt S."/>
            <person name="Andreopoulos W."/>
            <person name="He G."/>
            <person name="LaButti K."/>
            <person name="Lipzen A."/>
            <person name="Ng V."/>
            <person name="Riley R."/>
            <person name="Sandor L."/>
            <person name="Barry K."/>
            <person name="Martinez A.T."/>
            <person name="Xiao Y."/>
            <person name="Gibbons J.G."/>
            <person name="Terashima K."/>
            <person name="Grigoriev I.V."/>
            <person name="Hibbett D."/>
        </authorList>
    </citation>
    <scope>NUCLEOTIDE SEQUENCE</scope>
    <source>
        <strain evidence="1">Sp2 HRB7682 ss15</strain>
    </source>
</reference>
<evidence type="ECO:0000313" key="2">
    <source>
        <dbReference type="Proteomes" id="UP001150238"/>
    </source>
</evidence>
<reference evidence="1" key="1">
    <citation type="submission" date="2022-08" db="EMBL/GenBank/DDBJ databases">
        <authorList>
            <consortium name="DOE Joint Genome Institute"/>
            <person name="Min B."/>
            <person name="Riley R."/>
            <person name="Sierra-Patev S."/>
            <person name="Naranjo-Ortiz M."/>
            <person name="Looney B."/>
            <person name="Konkel Z."/>
            <person name="Slot J.C."/>
            <person name="Sakamoto Y."/>
            <person name="Steenwyk J.L."/>
            <person name="Rokas A."/>
            <person name="Carro J."/>
            <person name="Camarero S."/>
            <person name="Ferreira P."/>
            <person name="Molpeceres G."/>
            <person name="Ruiz-Duenas F.J."/>
            <person name="Serrano A."/>
            <person name="Henrissat B."/>
            <person name="Drula E."/>
            <person name="Hughes K.W."/>
            <person name="Mata J.L."/>
            <person name="Ishikawa N.K."/>
            <person name="Vargas-Isla R."/>
            <person name="Ushijima S."/>
            <person name="Smith C.A."/>
            <person name="Ahrendt S."/>
            <person name="Andreopoulos W."/>
            <person name="He G."/>
            <person name="Labutti K."/>
            <person name="Lipzen A."/>
            <person name="Ng V."/>
            <person name="Sandor L."/>
            <person name="Barry K."/>
            <person name="Martinez A.T."/>
            <person name="Xiao Y."/>
            <person name="Gibbons J.G."/>
            <person name="Terashima K."/>
            <person name="Hibbett D.S."/>
            <person name="Grigoriev I.V."/>
        </authorList>
    </citation>
    <scope>NUCLEOTIDE SEQUENCE</scope>
    <source>
        <strain evidence="1">Sp2 HRB7682 ss15</strain>
    </source>
</reference>
<accession>A0A9W8ZS53</accession>
<sequence>MLDLPQELIDHFIDGFFDSIDDLKNLSLVSKSWLPRARYHIFRFITLAPQDLERIREYYAYLEHKASAIRNGRYYHHPFSFAEQRLLHSSLLGDLHPQTFFISSLQDTLHLVQGLRLESFIRVGRGRRISPQKYFHQWLGIRGQESAEESILMRDLYVDDKFHKRQKDRWNAVDLPWGHRAGLHALPFRCLRYLQIRWSVFSWIPPCVLLEGEESSAVHADPTQWPGYQLAMLFKANANTLDHVSIDEYPGFRSENYSSIQTSDALLHLLAKNVPKLKLLFLGGPMQRVDNIPIPEISFDLPQPTDPDALLFRDRPLYPSGKEVPYVHPNLASTSNYDSDCVLLSLDCFAIRGFDLESTLLIEDALLNSGALSATKYLALFAMPANFNYMFFLSRLRQSLTHLTLDLDKTTLHLELQFHCFPNLACLQLMIHSIRSTANLENMVECLLNDDASESDEPMATAPSLKLLHLAFGYKHSYLVKQYLTSSSVDDLLRLLVQPVPSDSDKPIRRTKVGEITTDLPESSIADSLPMTFQTGSLNFGKTDVWWWRQPAYL</sequence>
<comment type="caution">
    <text evidence="1">The sequence shown here is derived from an EMBL/GenBank/DDBJ whole genome shotgun (WGS) entry which is preliminary data.</text>
</comment>
<name>A0A9W8ZS53_9AGAR</name>